<keyword evidence="3" id="KW-1133">Transmembrane helix</keyword>
<gene>
    <name evidence="5" type="ORF">H2508_00380</name>
</gene>
<evidence type="ECO:0000313" key="5">
    <source>
        <dbReference type="EMBL" id="MBA6411575.1"/>
    </source>
</evidence>
<dbReference type="SUPFAM" id="SSF48695">
    <property type="entry name" value="Multiheme cytochromes"/>
    <property type="match status" value="2"/>
</dbReference>
<feature type="transmembrane region" description="Helical" evidence="3">
    <location>
        <begin position="129"/>
        <end position="150"/>
    </location>
</feature>
<dbReference type="PANTHER" id="PTHR35038">
    <property type="entry name" value="DISSIMILATORY SULFITE REDUCTASE SIRA"/>
    <property type="match status" value="1"/>
</dbReference>
<dbReference type="InterPro" id="IPR010177">
    <property type="entry name" value="Paired_CXXCH_1"/>
</dbReference>
<evidence type="ECO:0000256" key="2">
    <source>
        <dbReference type="SAM" id="MobiDB-lite"/>
    </source>
</evidence>
<comment type="caution">
    <text evidence="5">The sequence shown here is derived from an EMBL/GenBank/DDBJ whole genome shotgun (WGS) entry which is preliminary data.</text>
</comment>
<reference evidence="5 6" key="1">
    <citation type="submission" date="2020-07" db="EMBL/GenBank/DDBJ databases">
        <title>Halieaceae bacterium, F7430, whole genome shotgun sequencing project.</title>
        <authorList>
            <person name="Jiang S."/>
            <person name="Liu Z.W."/>
            <person name="Du Z.J."/>
        </authorList>
    </citation>
    <scope>NUCLEOTIDE SEQUENCE [LARGE SCALE GENOMIC DNA]</scope>
    <source>
        <strain evidence="5 6">F7430</strain>
    </source>
</reference>
<dbReference type="AlphaFoldDB" id="A0A7W2YI23"/>
<dbReference type="GO" id="GO:0016491">
    <property type="term" value="F:oxidoreductase activity"/>
    <property type="evidence" value="ECO:0007669"/>
    <property type="project" value="TreeGrafter"/>
</dbReference>
<organism evidence="5 6">
    <name type="scientific">Sediminihaliea albiluteola</name>
    <dbReference type="NCBI Taxonomy" id="2758564"/>
    <lineage>
        <taxon>Bacteria</taxon>
        <taxon>Pseudomonadati</taxon>
        <taxon>Pseudomonadota</taxon>
        <taxon>Gammaproteobacteria</taxon>
        <taxon>Cellvibrionales</taxon>
        <taxon>Halieaceae</taxon>
        <taxon>Sediminihaliea</taxon>
    </lineage>
</organism>
<keyword evidence="1" id="KW-0732">Signal</keyword>
<sequence>MYFLVRKKTGRGSGEALEAEYQGTELTLGSDDSAMVQMPGLAGVLQFKPSSAGAQVSASKLEFELEGKSQRKAELALGQTLSVAGYELSLFKPPAGFVLGLQVHRSAPLKASFATALDLSESAWSVRRLSWILALLILSLGLIIPLTGVVKPELAQTLRTHPLPDDSLWSTGPLDAAHDTSGIAKDCQACHSKPFVMVEDAACLDCHRPITEHVDVAVHPAEAFVGERCASCHREHNEPQRLVRSDNKLCVDCHADNAQWPEAKQMEAVTAFSADQHPDFKLSLLSPKGKGAAHGWEVERVRRGSAELEERSNLKFSHEVHLDHDKVQSESTGEALNCASCHSLKDDRQHFEPISMDKHCRSCHSLSFDMYEPELELPHGDLRAAIVAMESHFIREFTDPALRQERSEKKPRRVPGKREAAASCEGSGLDCGRAEALKEAEYQFAQTGCITCHEVLETGLQDISDRWYVQPIRISGDWYPKSRFDHKSHLSIAWSESSEVCEACHDASQSKLATDILIPGQDNCLECHDQGRAVSTDVGCVSCHAFHQRDSSLSIEARGLLDKQHPAANKQGE</sequence>
<keyword evidence="6" id="KW-1185">Reference proteome</keyword>
<keyword evidence="3" id="KW-0472">Membrane</keyword>
<name>A0A7W2YI23_9GAMM</name>
<proteinExistence type="predicted"/>
<dbReference type="Pfam" id="PF09699">
    <property type="entry name" value="Paired_CXXCH_1"/>
    <property type="match status" value="1"/>
</dbReference>
<evidence type="ECO:0000256" key="1">
    <source>
        <dbReference type="ARBA" id="ARBA00022729"/>
    </source>
</evidence>
<dbReference type="EMBL" id="JACFXU010000008">
    <property type="protein sequence ID" value="MBA6411575.1"/>
    <property type="molecule type" value="Genomic_DNA"/>
</dbReference>
<dbReference type="Gene3D" id="3.90.10.10">
    <property type="entry name" value="Cytochrome C3"/>
    <property type="match status" value="2"/>
</dbReference>
<dbReference type="Proteomes" id="UP000539350">
    <property type="component" value="Unassembled WGS sequence"/>
</dbReference>
<feature type="region of interest" description="Disordered" evidence="2">
    <location>
        <begin position="401"/>
        <end position="421"/>
    </location>
</feature>
<dbReference type="NCBIfam" id="TIGR01905">
    <property type="entry name" value="paired_CXXCH_1"/>
    <property type="match status" value="1"/>
</dbReference>
<accession>A0A7W2YI23</accession>
<protein>
    <recommendedName>
        <fullName evidence="4">Doubled CXXCH motif domain-containing protein</fullName>
    </recommendedName>
</protein>
<dbReference type="InterPro" id="IPR051829">
    <property type="entry name" value="Multiheme_Cytochr_ET"/>
</dbReference>
<dbReference type="InterPro" id="IPR036280">
    <property type="entry name" value="Multihaem_cyt_sf"/>
</dbReference>
<evidence type="ECO:0000256" key="3">
    <source>
        <dbReference type="SAM" id="Phobius"/>
    </source>
</evidence>
<dbReference type="PANTHER" id="PTHR35038:SF6">
    <property type="entry name" value="SURFACE LOCALIZED DECAHEME CYTOCHROME C LIPOPROTEIN"/>
    <property type="match status" value="1"/>
</dbReference>
<feature type="domain" description="Doubled CXXCH motif" evidence="4">
    <location>
        <begin position="226"/>
        <end position="258"/>
    </location>
</feature>
<keyword evidence="3" id="KW-0812">Transmembrane</keyword>
<evidence type="ECO:0000313" key="6">
    <source>
        <dbReference type="Proteomes" id="UP000539350"/>
    </source>
</evidence>
<evidence type="ECO:0000259" key="4">
    <source>
        <dbReference type="Pfam" id="PF09699"/>
    </source>
</evidence>
<dbReference type="RefSeq" id="WP_182168434.1">
    <property type="nucleotide sequence ID" value="NZ_JACFXU010000008.1"/>
</dbReference>